<feature type="region of interest" description="Disordered" evidence="1">
    <location>
        <begin position="1"/>
        <end position="25"/>
    </location>
</feature>
<evidence type="ECO:0000313" key="3">
    <source>
        <dbReference type="Proteomes" id="UP000680348"/>
    </source>
</evidence>
<reference evidence="2" key="1">
    <citation type="submission" date="2021-04" db="EMBL/GenBank/DDBJ databases">
        <title>Pseudaminobacter soli sp. nov., isolated from paddy soil contaminated by heavy metals.</title>
        <authorList>
            <person name="Zhang K."/>
        </authorList>
    </citation>
    <scope>NUCLEOTIDE SEQUENCE</scope>
    <source>
        <strain evidence="2">19-2017</strain>
    </source>
</reference>
<dbReference type="RefSeq" id="WP_188256604.1">
    <property type="nucleotide sequence ID" value="NZ_JABVCF010000011.1"/>
</dbReference>
<sequence length="80" mass="8745">MTRHPNDKTPVPNNDDKNDVESGAHAEIEGAIDAVCCELGLDHRSDERRRRVAHGVVSTWRSGRRLPLNLVSAGFDAVGV</sequence>
<keyword evidence="3" id="KW-1185">Reference proteome</keyword>
<dbReference type="AlphaFoldDB" id="A0A942I393"/>
<dbReference type="EMBL" id="JAGWCR010000011">
    <property type="protein sequence ID" value="MBS3650912.1"/>
    <property type="molecule type" value="Genomic_DNA"/>
</dbReference>
<organism evidence="2 3">
    <name type="scientific">Pseudaminobacter soli</name>
    <name type="common">ex Zhang et al. 2022</name>
    <dbReference type="NCBI Taxonomy" id="2831468"/>
    <lineage>
        <taxon>Bacteria</taxon>
        <taxon>Pseudomonadati</taxon>
        <taxon>Pseudomonadota</taxon>
        <taxon>Alphaproteobacteria</taxon>
        <taxon>Hyphomicrobiales</taxon>
        <taxon>Phyllobacteriaceae</taxon>
        <taxon>Pseudaminobacter</taxon>
    </lineage>
</organism>
<feature type="compositionally biased region" description="Basic and acidic residues" evidence="1">
    <location>
        <begin position="14"/>
        <end position="25"/>
    </location>
</feature>
<evidence type="ECO:0000313" key="2">
    <source>
        <dbReference type="EMBL" id="MBS3650912.1"/>
    </source>
</evidence>
<evidence type="ECO:0000256" key="1">
    <source>
        <dbReference type="SAM" id="MobiDB-lite"/>
    </source>
</evidence>
<dbReference type="Proteomes" id="UP000680348">
    <property type="component" value="Unassembled WGS sequence"/>
</dbReference>
<comment type="caution">
    <text evidence="2">The sequence shown here is derived from an EMBL/GenBank/DDBJ whole genome shotgun (WGS) entry which is preliminary data.</text>
</comment>
<name>A0A942I393_9HYPH</name>
<gene>
    <name evidence="2" type="ORF">KEU06_20065</name>
</gene>
<accession>A0A942I393</accession>
<protein>
    <submittedName>
        <fullName evidence="2">Uncharacterized protein</fullName>
    </submittedName>
</protein>
<proteinExistence type="predicted"/>